<feature type="non-terminal residue" evidence="10">
    <location>
        <position position="221"/>
    </location>
</feature>
<dbReference type="Pfam" id="PF00447">
    <property type="entry name" value="HSF_DNA-bind"/>
    <property type="match status" value="1"/>
</dbReference>
<dbReference type="Proteomes" id="UP000245591">
    <property type="component" value="Unassembled WGS sequence"/>
</dbReference>
<dbReference type="Gene3D" id="1.10.10.10">
    <property type="entry name" value="Winged helix-like DNA-binding domain superfamily/Winged helix DNA-binding domain"/>
    <property type="match status" value="1"/>
</dbReference>
<dbReference type="InterPro" id="IPR000232">
    <property type="entry name" value="HSF_DNA-bd"/>
</dbReference>
<evidence type="ECO:0000256" key="2">
    <source>
        <dbReference type="ARBA" id="ARBA00006403"/>
    </source>
</evidence>
<evidence type="ECO:0000256" key="1">
    <source>
        <dbReference type="ARBA" id="ARBA00004123"/>
    </source>
</evidence>
<evidence type="ECO:0000256" key="4">
    <source>
        <dbReference type="ARBA" id="ARBA00023125"/>
    </source>
</evidence>
<dbReference type="GO" id="GO:0005634">
    <property type="term" value="C:nucleus"/>
    <property type="evidence" value="ECO:0007669"/>
    <property type="project" value="UniProtKB-SubCell"/>
</dbReference>
<evidence type="ECO:0000256" key="6">
    <source>
        <dbReference type="ARBA" id="ARBA00023242"/>
    </source>
</evidence>
<keyword evidence="11" id="KW-1185">Reference proteome</keyword>
<dbReference type="SUPFAM" id="SSF46785">
    <property type="entry name" value="Winged helix' DNA-binding domain"/>
    <property type="match status" value="1"/>
</dbReference>
<dbReference type="GO" id="GO:0003700">
    <property type="term" value="F:DNA-binding transcription factor activity"/>
    <property type="evidence" value="ECO:0007669"/>
    <property type="project" value="InterPro"/>
</dbReference>
<dbReference type="InterPro" id="IPR036390">
    <property type="entry name" value="WH_DNA-bd_sf"/>
</dbReference>
<evidence type="ECO:0000256" key="3">
    <source>
        <dbReference type="ARBA" id="ARBA00023015"/>
    </source>
</evidence>
<comment type="similarity">
    <text evidence="2 7">Belongs to the HSF family.</text>
</comment>
<evidence type="ECO:0000313" key="11">
    <source>
        <dbReference type="Proteomes" id="UP000245591"/>
    </source>
</evidence>
<comment type="caution">
    <text evidence="10">The sequence shown here is derived from an EMBL/GenBank/DDBJ whole genome shotgun (WGS) entry which is preliminary data.</text>
</comment>
<evidence type="ECO:0000256" key="7">
    <source>
        <dbReference type="RuleBase" id="RU004020"/>
    </source>
</evidence>
<dbReference type="PRINTS" id="PR00056">
    <property type="entry name" value="HSFDOMAIN"/>
</dbReference>
<gene>
    <name evidence="10" type="ORF">BB558_004120</name>
</gene>
<evidence type="ECO:0000259" key="9">
    <source>
        <dbReference type="PROSITE" id="PS00434"/>
    </source>
</evidence>
<dbReference type="SMART" id="SM00415">
    <property type="entry name" value="HSF"/>
    <property type="match status" value="1"/>
</dbReference>
<evidence type="ECO:0000256" key="5">
    <source>
        <dbReference type="ARBA" id="ARBA00023163"/>
    </source>
</evidence>
<dbReference type="EMBL" id="MBFU01000383">
    <property type="protein sequence ID" value="PVZ99859.1"/>
    <property type="molecule type" value="Genomic_DNA"/>
</dbReference>
<dbReference type="AlphaFoldDB" id="A0A2U1J455"/>
<name>A0A2U1J455_SMIAN</name>
<keyword evidence="6" id="KW-0539">Nucleus</keyword>
<comment type="subcellular location">
    <subcellularLocation>
        <location evidence="1">Nucleus</location>
    </subcellularLocation>
</comment>
<reference evidence="10 11" key="1">
    <citation type="journal article" date="2018" name="MBio">
        <title>Comparative Genomics Reveals the Core Gene Toolbox for the Fungus-Insect Symbiosis.</title>
        <authorList>
            <person name="Wang Y."/>
            <person name="Stata M."/>
            <person name="Wang W."/>
            <person name="Stajich J.E."/>
            <person name="White M.M."/>
            <person name="Moncalvo J.M."/>
        </authorList>
    </citation>
    <scope>NUCLEOTIDE SEQUENCE [LARGE SCALE GENOMIC DNA]</scope>
    <source>
        <strain evidence="10 11">AUS-126-30</strain>
    </source>
</reference>
<dbReference type="PANTHER" id="PTHR10015">
    <property type="entry name" value="HEAT SHOCK TRANSCRIPTION FACTOR"/>
    <property type="match status" value="1"/>
</dbReference>
<protein>
    <recommendedName>
        <fullName evidence="9">HSF-type DNA-binding domain-containing protein</fullName>
    </recommendedName>
</protein>
<keyword evidence="4" id="KW-0238">DNA-binding</keyword>
<dbReference type="PROSITE" id="PS00434">
    <property type="entry name" value="HSF_DOMAIN"/>
    <property type="match status" value="1"/>
</dbReference>
<sequence length="221" mass="25933">MMIEQTSANVNQKIRVTGFLNKLYSLVDEPSTDEYIRWTEGGDSFIVNKHEDFAREILPKYFKHNNFSSFVRQLNMYKFHKVPHPQHGVLLAEESADESWEFSNTYFQRNQPDLLHFVVRNTRSRASKGDSSDTSIVNSRKQGERKQSIKQYKEEIVTRDLENIIKELDIVKGHQLTLSSEIKRVKQENKMLWAEVAATSKRFVKQQERIEGIIKFLASMF</sequence>
<dbReference type="GO" id="GO:0043565">
    <property type="term" value="F:sequence-specific DNA binding"/>
    <property type="evidence" value="ECO:0007669"/>
    <property type="project" value="InterPro"/>
</dbReference>
<evidence type="ECO:0000313" key="10">
    <source>
        <dbReference type="EMBL" id="PVZ99859.1"/>
    </source>
</evidence>
<feature type="region of interest" description="Disordered" evidence="8">
    <location>
        <begin position="125"/>
        <end position="144"/>
    </location>
</feature>
<dbReference type="FunFam" id="1.10.10.10:FF:000027">
    <property type="entry name" value="Heat shock transcription factor 1"/>
    <property type="match status" value="1"/>
</dbReference>
<feature type="domain" description="HSF-type DNA-binding" evidence="9">
    <location>
        <begin position="58"/>
        <end position="82"/>
    </location>
</feature>
<dbReference type="InterPro" id="IPR036388">
    <property type="entry name" value="WH-like_DNA-bd_sf"/>
</dbReference>
<accession>A0A2U1J455</accession>
<keyword evidence="3" id="KW-0805">Transcription regulation</keyword>
<proteinExistence type="inferred from homology"/>
<evidence type="ECO:0000256" key="8">
    <source>
        <dbReference type="SAM" id="MobiDB-lite"/>
    </source>
</evidence>
<keyword evidence="5" id="KW-0804">Transcription</keyword>
<dbReference type="PANTHER" id="PTHR10015:SF427">
    <property type="entry name" value="HEAT SHOCK FACTOR PROTEIN"/>
    <property type="match status" value="1"/>
</dbReference>
<organism evidence="10 11">
    <name type="scientific">Smittium angustum</name>
    <dbReference type="NCBI Taxonomy" id="133377"/>
    <lineage>
        <taxon>Eukaryota</taxon>
        <taxon>Fungi</taxon>
        <taxon>Fungi incertae sedis</taxon>
        <taxon>Zoopagomycota</taxon>
        <taxon>Kickxellomycotina</taxon>
        <taxon>Harpellomycetes</taxon>
        <taxon>Harpellales</taxon>
        <taxon>Legeriomycetaceae</taxon>
        <taxon>Smittium</taxon>
    </lineage>
</organism>